<evidence type="ECO:0000256" key="1">
    <source>
        <dbReference type="ARBA" id="ARBA00022691"/>
    </source>
</evidence>
<evidence type="ECO:0000256" key="3">
    <source>
        <dbReference type="ARBA" id="ARBA00023004"/>
    </source>
</evidence>
<evidence type="ECO:0000256" key="5">
    <source>
        <dbReference type="PIRSR" id="PIRSR004869-50"/>
    </source>
</evidence>
<sequence length="295" mass="32762">MDTCTLCPRMCGVNRAAGEKGYCGMDATIRAARAALHMWEEPCISGTRGSGAVFFSGCSLRCIFCQNFEIAEGNCAKEISGERLSEIFLELQEQGAANINLVTAAHYVPAVIESLKKAKAQGMDLPVIYNSSGYERVETVQMLEEVVDVWLPDFKYMDSKLAFAYSRAKDYPEVARAAIREMMKAAGTCAYDEDGYIQKGVIVRHLILPGHTKNSIAVLDELYGTYGDDLTISLMNQYTPLPQVRNIPDLNRRVTKREYEKVLDHALDLGITQGFFQEGGTAKESFIPLFDYEGL</sequence>
<gene>
    <name evidence="7" type="ORF">ETP43_11830</name>
</gene>
<feature type="domain" description="Radical SAM core" evidence="6">
    <location>
        <begin position="54"/>
        <end position="215"/>
    </location>
</feature>
<protein>
    <submittedName>
        <fullName evidence="7">Radical SAM protein</fullName>
    </submittedName>
</protein>
<evidence type="ECO:0000259" key="6">
    <source>
        <dbReference type="Pfam" id="PF04055"/>
    </source>
</evidence>
<comment type="cofactor">
    <cofactor evidence="5">
        <name>[4Fe-4S] cluster</name>
        <dbReference type="ChEBI" id="CHEBI:49883"/>
    </cofactor>
    <text evidence="5">Binds 1 [4Fe-4S] cluster. The cluster is coordinated with 3 cysteines and an exchangeable S-adenosyl-L-methionine.</text>
</comment>
<dbReference type="Pfam" id="PF04055">
    <property type="entry name" value="Radical_SAM"/>
    <property type="match status" value="1"/>
</dbReference>
<dbReference type="GO" id="GO:0046872">
    <property type="term" value="F:metal ion binding"/>
    <property type="evidence" value="ECO:0007669"/>
    <property type="project" value="UniProtKB-KW"/>
</dbReference>
<dbReference type="GO" id="GO:0051536">
    <property type="term" value="F:iron-sulfur cluster binding"/>
    <property type="evidence" value="ECO:0007669"/>
    <property type="project" value="UniProtKB-KW"/>
</dbReference>
<dbReference type="SFLD" id="SFLDG01099">
    <property type="entry name" value="Uncharacterised_Radical_SAM_Su"/>
    <property type="match status" value="1"/>
</dbReference>
<feature type="binding site" evidence="5">
    <location>
        <position position="65"/>
    </location>
    <ligand>
        <name>[4Fe-4S] cluster</name>
        <dbReference type="ChEBI" id="CHEBI:49883"/>
        <note>4Fe-4S-S-AdoMet</note>
    </ligand>
</feature>
<dbReference type="GO" id="GO:0003824">
    <property type="term" value="F:catalytic activity"/>
    <property type="evidence" value="ECO:0007669"/>
    <property type="project" value="InterPro"/>
</dbReference>
<reference evidence="7 8" key="1">
    <citation type="submission" date="2019-01" db="EMBL/GenBank/DDBJ databases">
        <title>Blautia sp. nov. KGMB01111 isolated human feces.</title>
        <authorList>
            <person name="Park J.-E."/>
            <person name="Kim J.-S."/>
            <person name="Park S.-H."/>
        </authorList>
    </citation>
    <scope>NUCLEOTIDE SEQUENCE [LARGE SCALE GENOMIC DNA]</scope>
    <source>
        <strain evidence="7 8">KGMB01111</strain>
    </source>
</reference>
<keyword evidence="3 5" id="KW-0408">Iron</keyword>
<dbReference type="Proteomes" id="UP000290106">
    <property type="component" value="Unassembled WGS sequence"/>
</dbReference>
<dbReference type="CDD" id="cd01335">
    <property type="entry name" value="Radical_SAM"/>
    <property type="match status" value="1"/>
</dbReference>
<dbReference type="InterPro" id="IPR058240">
    <property type="entry name" value="rSAM_sf"/>
</dbReference>
<feature type="binding site" evidence="5">
    <location>
        <position position="62"/>
    </location>
    <ligand>
        <name>[4Fe-4S] cluster</name>
        <dbReference type="ChEBI" id="CHEBI:49883"/>
        <note>4Fe-4S-S-AdoMet</note>
    </ligand>
</feature>
<feature type="binding site" evidence="5">
    <location>
        <position position="58"/>
    </location>
    <ligand>
        <name>[4Fe-4S] cluster</name>
        <dbReference type="ChEBI" id="CHEBI:49883"/>
        <note>4Fe-4S-S-AdoMet</note>
    </ligand>
</feature>
<keyword evidence="2 5" id="KW-0479">Metal-binding</keyword>
<dbReference type="InterPro" id="IPR013785">
    <property type="entry name" value="Aldolase_TIM"/>
</dbReference>
<dbReference type="OrthoDB" id="9781783at2"/>
<evidence type="ECO:0000313" key="8">
    <source>
        <dbReference type="Proteomes" id="UP000290106"/>
    </source>
</evidence>
<comment type="caution">
    <text evidence="7">The sequence shown here is derived from an EMBL/GenBank/DDBJ whole genome shotgun (WGS) entry which is preliminary data.</text>
</comment>
<keyword evidence="1 5" id="KW-0949">S-adenosyl-L-methionine</keyword>
<dbReference type="SUPFAM" id="SSF102114">
    <property type="entry name" value="Radical SAM enzymes"/>
    <property type="match status" value="1"/>
</dbReference>
<dbReference type="AlphaFoldDB" id="A0A4V1NSC3"/>
<evidence type="ECO:0000256" key="4">
    <source>
        <dbReference type="ARBA" id="ARBA00023014"/>
    </source>
</evidence>
<dbReference type="SFLD" id="SFLDS00029">
    <property type="entry name" value="Radical_SAM"/>
    <property type="match status" value="1"/>
</dbReference>
<dbReference type="PANTHER" id="PTHR43075">
    <property type="entry name" value="FORMATE LYASE ACTIVATING ENZYME, PUTATIVE (AFU_ORTHOLOGUE AFUA_2G15630)-RELATED"/>
    <property type="match status" value="1"/>
</dbReference>
<accession>A0A4V1NSC3</accession>
<dbReference type="EMBL" id="SDKC01000001">
    <property type="protein sequence ID" value="RXS76755.1"/>
    <property type="molecule type" value="Genomic_DNA"/>
</dbReference>
<dbReference type="InterPro" id="IPR016431">
    <property type="entry name" value="Pyrv-formate_lyase-activ_prd"/>
</dbReference>
<proteinExistence type="predicted"/>
<dbReference type="Gene3D" id="3.20.20.70">
    <property type="entry name" value="Aldolase class I"/>
    <property type="match status" value="1"/>
</dbReference>
<dbReference type="PIRSF" id="PIRSF004869">
    <property type="entry name" value="PflX_prd"/>
    <property type="match status" value="1"/>
</dbReference>
<name>A0A4V1NSC3_9FIRM</name>
<keyword evidence="8" id="KW-1185">Reference proteome</keyword>
<organism evidence="7 8">
    <name type="scientific">Blautia faecicola</name>
    <dbReference type="NCBI Taxonomy" id="2509240"/>
    <lineage>
        <taxon>Bacteria</taxon>
        <taxon>Bacillati</taxon>
        <taxon>Bacillota</taxon>
        <taxon>Clostridia</taxon>
        <taxon>Lachnospirales</taxon>
        <taxon>Lachnospiraceae</taxon>
        <taxon>Blautia</taxon>
    </lineage>
</organism>
<evidence type="ECO:0000313" key="7">
    <source>
        <dbReference type="EMBL" id="RXS76755.1"/>
    </source>
</evidence>
<dbReference type="RefSeq" id="WP_129259596.1">
    <property type="nucleotide sequence ID" value="NZ_SDKC01000001.1"/>
</dbReference>
<keyword evidence="4 5" id="KW-0411">Iron-sulfur</keyword>
<evidence type="ECO:0000256" key="2">
    <source>
        <dbReference type="ARBA" id="ARBA00022723"/>
    </source>
</evidence>
<dbReference type="InterPro" id="IPR007197">
    <property type="entry name" value="rSAM"/>
</dbReference>
<dbReference type="InterPro" id="IPR040085">
    <property type="entry name" value="MJ0674-like"/>
</dbReference>
<dbReference type="PANTHER" id="PTHR43075:SF1">
    <property type="entry name" value="FORMATE LYASE ACTIVATING ENZYME, PUTATIVE (AFU_ORTHOLOGUE AFUA_2G15630)-RELATED"/>
    <property type="match status" value="1"/>
</dbReference>